<dbReference type="AlphaFoldDB" id="A0A976FGS4"/>
<dbReference type="Proteomes" id="UP000294530">
    <property type="component" value="Unassembled WGS sequence"/>
</dbReference>
<gene>
    <name evidence="2" type="ORF">CCR75_004791</name>
</gene>
<protein>
    <submittedName>
        <fullName evidence="2">Uncharacterized protein</fullName>
    </submittedName>
</protein>
<feature type="region of interest" description="Disordered" evidence="1">
    <location>
        <begin position="11"/>
        <end position="61"/>
    </location>
</feature>
<dbReference type="KEGG" id="blac:94348548"/>
<accession>A0A976FGS4</accession>
<organism evidence="2 3">
    <name type="scientific">Bremia lactucae</name>
    <name type="common">Lettuce downy mildew</name>
    <dbReference type="NCBI Taxonomy" id="4779"/>
    <lineage>
        <taxon>Eukaryota</taxon>
        <taxon>Sar</taxon>
        <taxon>Stramenopiles</taxon>
        <taxon>Oomycota</taxon>
        <taxon>Peronosporomycetes</taxon>
        <taxon>Peronosporales</taxon>
        <taxon>Peronosporaceae</taxon>
        <taxon>Bremia</taxon>
    </lineage>
</organism>
<sequence>MFVWLEAHFYNGFASPPSKSDTGVPADKASEGDESRKSLETRADSQAASEVQDDTENSAVL</sequence>
<evidence type="ECO:0000313" key="3">
    <source>
        <dbReference type="Proteomes" id="UP000294530"/>
    </source>
</evidence>
<evidence type="ECO:0000256" key="1">
    <source>
        <dbReference type="SAM" id="MobiDB-lite"/>
    </source>
</evidence>
<evidence type="ECO:0000313" key="2">
    <source>
        <dbReference type="EMBL" id="TDH66427.1"/>
    </source>
</evidence>
<dbReference type="RefSeq" id="XP_067815926.1">
    <property type="nucleotide sequence ID" value="XM_067962877.1"/>
</dbReference>
<keyword evidence="3" id="KW-1185">Reference proteome</keyword>
<dbReference type="EMBL" id="SHOA02000018">
    <property type="protein sequence ID" value="TDH66427.1"/>
    <property type="molecule type" value="Genomic_DNA"/>
</dbReference>
<reference evidence="2 3" key="1">
    <citation type="journal article" date="2021" name="Genome Biol.">
        <title>AFLAP: assembly-free linkage analysis pipeline using k-mers from genome sequencing data.</title>
        <authorList>
            <person name="Fletcher K."/>
            <person name="Zhang L."/>
            <person name="Gil J."/>
            <person name="Han R."/>
            <person name="Cavanaugh K."/>
            <person name="Michelmore R."/>
        </authorList>
    </citation>
    <scope>NUCLEOTIDE SEQUENCE [LARGE SCALE GENOMIC DNA]</scope>
    <source>
        <strain evidence="2 3">SF5</strain>
    </source>
</reference>
<feature type="compositionally biased region" description="Basic and acidic residues" evidence="1">
    <location>
        <begin position="28"/>
        <end position="43"/>
    </location>
</feature>
<comment type="caution">
    <text evidence="2">The sequence shown here is derived from an EMBL/GenBank/DDBJ whole genome shotgun (WGS) entry which is preliminary data.</text>
</comment>
<proteinExistence type="predicted"/>
<feature type="compositionally biased region" description="Acidic residues" evidence="1">
    <location>
        <begin position="51"/>
        <end position="61"/>
    </location>
</feature>
<name>A0A976FGS4_BRELC</name>
<dbReference type="GeneID" id="94348548"/>